<gene>
    <name evidence="2" type="ORF">TNIN_52221</name>
</gene>
<proteinExistence type="predicted"/>
<dbReference type="AlphaFoldDB" id="A0A8X6WPZ2"/>
<dbReference type="EMBL" id="BMAV01001302">
    <property type="protein sequence ID" value="GFY39262.1"/>
    <property type="molecule type" value="Genomic_DNA"/>
</dbReference>
<keyword evidence="3" id="KW-1185">Reference proteome</keyword>
<evidence type="ECO:0000313" key="2">
    <source>
        <dbReference type="EMBL" id="GFY39262.1"/>
    </source>
</evidence>
<accession>A0A8X6WPZ2</accession>
<organism evidence="2 3">
    <name type="scientific">Trichonephila inaurata madagascariensis</name>
    <dbReference type="NCBI Taxonomy" id="2747483"/>
    <lineage>
        <taxon>Eukaryota</taxon>
        <taxon>Metazoa</taxon>
        <taxon>Ecdysozoa</taxon>
        <taxon>Arthropoda</taxon>
        <taxon>Chelicerata</taxon>
        <taxon>Arachnida</taxon>
        <taxon>Araneae</taxon>
        <taxon>Araneomorphae</taxon>
        <taxon>Entelegynae</taxon>
        <taxon>Araneoidea</taxon>
        <taxon>Nephilidae</taxon>
        <taxon>Trichonephila</taxon>
        <taxon>Trichonephila inaurata</taxon>
    </lineage>
</organism>
<protein>
    <submittedName>
        <fullName evidence="2">Uncharacterized protein</fullName>
    </submittedName>
</protein>
<sequence>MWSHNIFLKPGCEDVFNLDSMTNKTIASREGIEMQDMRVMQDIAKMTTNTTRKPKHNNDDGDIDNNGSSDNDIDYGDTSVFCNTLTE</sequence>
<evidence type="ECO:0000313" key="3">
    <source>
        <dbReference type="Proteomes" id="UP000886998"/>
    </source>
</evidence>
<dbReference type="Proteomes" id="UP000886998">
    <property type="component" value="Unassembled WGS sequence"/>
</dbReference>
<name>A0A8X6WPZ2_9ARAC</name>
<feature type="region of interest" description="Disordered" evidence="1">
    <location>
        <begin position="46"/>
        <end position="76"/>
    </location>
</feature>
<reference evidence="2" key="1">
    <citation type="submission" date="2020-08" db="EMBL/GenBank/DDBJ databases">
        <title>Multicomponent nature underlies the extraordinary mechanical properties of spider dragline silk.</title>
        <authorList>
            <person name="Kono N."/>
            <person name="Nakamura H."/>
            <person name="Mori M."/>
            <person name="Yoshida Y."/>
            <person name="Ohtoshi R."/>
            <person name="Malay A.D."/>
            <person name="Moran D.A.P."/>
            <person name="Tomita M."/>
            <person name="Numata K."/>
            <person name="Arakawa K."/>
        </authorList>
    </citation>
    <scope>NUCLEOTIDE SEQUENCE</scope>
</reference>
<comment type="caution">
    <text evidence="2">The sequence shown here is derived from an EMBL/GenBank/DDBJ whole genome shotgun (WGS) entry which is preliminary data.</text>
</comment>
<evidence type="ECO:0000256" key="1">
    <source>
        <dbReference type="SAM" id="MobiDB-lite"/>
    </source>
</evidence>